<name>A0A0F5FSB2_9HYPH</name>
<reference evidence="8 9" key="1">
    <citation type="submission" date="2015-03" db="EMBL/GenBank/DDBJ databases">
        <authorList>
            <person name="Hassan Y.I."/>
            <person name="Lepp D."/>
            <person name="Li X.-Z."/>
            <person name="Zhou T."/>
        </authorList>
    </citation>
    <scope>NUCLEOTIDE SEQUENCE [LARGE SCALE GENOMIC DNA]</scope>
    <source>
        <strain evidence="8 9">BD-c194</strain>
    </source>
</reference>
<gene>
    <name evidence="8" type="ORF">VE25_11365</name>
</gene>
<dbReference type="InterPro" id="IPR029903">
    <property type="entry name" value="RmlD-like-bd"/>
</dbReference>
<evidence type="ECO:0000259" key="7">
    <source>
        <dbReference type="Pfam" id="PF04321"/>
    </source>
</evidence>
<comment type="caution">
    <text evidence="8">The sequence shown here is derived from an EMBL/GenBank/DDBJ whole genome shotgun (WGS) entry which is preliminary data.</text>
</comment>
<evidence type="ECO:0000256" key="1">
    <source>
        <dbReference type="ARBA" id="ARBA00004781"/>
    </source>
</evidence>
<evidence type="ECO:0000313" key="8">
    <source>
        <dbReference type="EMBL" id="KKB11764.1"/>
    </source>
</evidence>
<evidence type="ECO:0000313" key="9">
    <source>
        <dbReference type="Proteomes" id="UP000033632"/>
    </source>
</evidence>
<dbReference type="InterPro" id="IPR005913">
    <property type="entry name" value="dTDP_dehydrorham_reduct"/>
</dbReference>
<dbReference type="EC" id="1.1.1.133" evidence="3 6"/>
<comment type="catalytic activity">
    <reaction evidence="5 6">
        <text>dTDP-beta-L-rhamnose + NADP(+) = dTDP-4-dehydro-beta-L-rhamnose + NADPH + H(+)</text>
        <dbReference type="Rhea" id="RHEA:21796"/>
        <dbReference type="ChEBI" id="CHEBI:15378"/>
        <dbReference type="ChEBI" id="CHEBI:57510"/>
        <dbReference type="ChEBI" id="CHEBI:57783"/>
        <dbReference type="ChEBI" id="CHEBI:58349"/>
        <dbReference type="ChEBI" id="CHEBI:62830"/>
        <dbReference type="EC" id="1.1.1.133"/>
    </reaction>
</comment>
<keyword evidence="6" id="KW-0521">NADP</keyword>
<evidence type="ECO:0000256" key="6">
    <source>
        <dbReference type="RuleBase" id="RU364082"/>
    </source>
</evidence>
<dbReference type="EMBL" id="JZEX01000108">
    <property type="protein sequence ID" value="KKB11764.1"/>
    <property type="molecule type" value="Genomic_DNA"/>
</dbReference>
<dbReference type="PANTHER" id="PTHR10491:SF4">
    <property type="entry name" value="METHIONINE ADENOSYLTRANSFERASE 2 SUBUNIT BETA"/>
    <property type="match status" value="1"/>
</dbReference>
<dbReference type="OrthoDB" id="9803892at2"/>
<protein>
    <recommendedName>
        <fullName evidence="4 6">dTDP-4-dehydrorhamnose reductase</fullName>
        <ecNumber evidence="3 6">1.1.1.133</ecNumber>
    </recommendedName>
</protein>
<dbReference type="PATRIC" id="fig|443610.3.peg.478"/>
<keyword evidence="9" id="KW-1185">Reference proteome</keyword>
<organism evidence="8 9">
    <name type="scientific">Devosia geojensis</name>
    <dbReference type="NCBI Taxonomy" id="443610"/>
    <lineage>
        <taxon>Bacteria</taxon>
        <taxon>Pseudomonadati</taxon>
        <taxon>Pseudomonadota</taxon>
        <taxon>Alphaproteobacteria</taxon>
        <taxon>Hyphomicrobiales</taxon>
        <taxon>Devosiaceae</taxon>
        <taxon>Devosia</taxon>
    </lineage>
</organism>
<comment type="similarity">
    <text evidence="2 6">Belongs to the dTDP-4-dehydrorhamnose reductase family.</text>
</comment>
<comment type="cofactor">
    <cofactor evidence="6">
        <name>Mg(2+)</name>
        <dbReference type="ChEBI" id="CHEBI:18420"/>
    </cofactor>
    <text evidence="6">Binds 1 Mg(2+) ion per monomer.</text>
</comment>
<sequence>MRIAVTGRQGQLAMALSERAPHDMAIIPCGRPDLDLTQPETVYRCLQAVAPDLVISAAAYTGVDRAESEPDLAYAVNREGAAAVAQSVAALGIPLIHISTDYVFEGTKSEPYDEDDPPLPLGVYGASKLAGERVVRATTANHAILRTAWVYSPFGRNFLKTMLRLAKDRPTLRVVCDQVGSPTSALDLADGVLAVARNLLQRPREEDLRGTFHMTGAGIASWADFAAEIVAAAGRHGGPGAAIERIASSDYPTAAHRPANSILSNAKLGRVHGVYLPDWHQSTNTVVRWLIAADTLLEEDA</sequence>
<evidence type="ECO:0000256" key="2">
    <source>
        <dbReference type="ARBA" id="ARBA00010944"/>
    </source>
</evidence>
<comment type="function">
    <text evidence="6">Catalyzes the reduction of dTDP-6-deoxy-L-lyxo-4-hexulose to yield dTDP-L-rhamnose.</text>
</comment>
<dbReference type="NCBIfam" id="TIGR01214">
    <property type="entry name" value="rmlD"/>
    <property type="match status" value="1"/>
</dbReference>
<keyword evidence="6" id="KW-0560">Oxidoreductase</keyword>
<dbReference type="CDD" id="cd05254">
    <property type="entry name" value="dTDP_HR_like_SDR_e"/>
    <property type="match status" value="1"/>
</dbReference>
<dbReference type="Proteomes" id="UP000033632">
    <property type="component" value="Unassembled WGS sequence"/>
</dbReference>
<dbReference type="Gene3D" id="3.40.50.720">
    <property type="entry name" value="NAD(P)-binding Rossmann-like Domain"/>
    <property type="match status" value="1"/>
</dbReference>
<dbReference type="RefSeq" id="WP_046108731.1">
    <property type="nucleotide sequence ID" value="NZ_JZEX01000108.1"/>
</dbReference>
<accession>A0A0F5FSB2</accession>
<evidence type="ECO:0000256" key="4">
    <source>
        <dbReference type="ARBA" id="ARBA00017099"/>
    </source>
</evidence>
<dbReference type="PANTHER" id="PTHR10491">
    <property type="entry name" value="DTDP-4-DEHYDRORHAMNOSE REDUCTASE"/>
    <property type="match status" value="1"/>
</dbReference>
<evidence type="ECO:0000256" key="3">
    <source>
        <dbReference type="ARBA" id="ARBA00012929"/>
    </source>
</evidence>
<comment type="pathway">
    <text evidence="1 6">Carbohydrate biosynthesis; dTDP-L-rhamnose biosynthesis.</text>
</comment>
<proteinExistence type="inferred from homology"/>
<dbReference type="GO" id="GO:0008831">
    <property type="term" value="F:dTDP-4-dehydrorhamnose reductase activity"/>
    <property type="evidence" value="ECO:0007669"/>
    <property type="project" value="UniProtKB-EC"/>
</dbReference>
<dbReference type="Pfam" id="PF04321">
    <property type="entry name" value="RmlD_sub_bind"/>
    <property type="match status" value="1"/>
</dbReference>
<evidence type="ECO:0000256" key="5">
    <source>
        <dbReference type="ARBA" id="ARBA00048200"/>
    </source>
</evidence>
<dbReference type="UniPathway" id="UPA00124"/>
<dbReference type="AlphaFoldDB" id="A0A0F5FSB2"/>
<dbReference type="SUPFAM" id="SSF51735">
    <property type="entry name" value="NAD(P)-binding Rossmann-fold domains"/>
    <property type="match status" value="1"/>
</dbReference>
<feature type="domain" description="RmlD-like substrate binding" evidence="7">
    <location>
        <begin position="1"/>
        <end position="287"/>
    </location>
</feature>
<dbReference type="Gene3D" id="3.90.25.10">
    <property type="entry name" value="UDP-galactose 4-epimerase, domain 1"/>
    <property type="match status" value="1"/>
</dbReference>
<dbReference type="InterPro" id="IPR036291">
    <property type="entry name" value="NAD(P)-bd_dom_sf"/>
</dbReference>
<dbReference type="STRING" id="443610.VE25_11365"/>
<dbReference type="GO" id="GO:0019305">
    <property type="term" value="P:dTDP-rhamnose biosynthetic process"/>
    <property type="evidence" value="ECO:0007669"/>
    <property type="project" value="UniProtKB-UniPathway"/>
</dbReference>